<dbReference type="InterPro" id="IPR038765">
    <property type="entry name" value="Papain-like_cys_pep_sf"/>
</dbReference>
<keyword evidence="7" id="KW-1185">Reference proteome</keyword>
<dbReference type="SUPFAM" id="SSF54001">
    <property type="entry name" value="Cysteine proteinases"/>
    <property type="match status" value="1"/>
</dbReference>
<evidence type="ECO:0000256" key="4">
    <source>
        <dbReference type="SAM" id="MobiDB-lite"/>
    </source>
</evidence>
<evidence type="ECO:0000259" key="5">
    <source>
        <dbReference type="PROSITE" id="PS50600"/>
    </source>
</evidence>
<comment type="similarity">
    <text evidence="1">Belongs to the peptidase C48 family.</text>
</comment>
<feature type="region of interest" description="Disordered" evidence="4">
    <location>
        <begin position="1342"/>
        <end position="1368"/>
    </location>
</feature>
<dbReference type="GO" id="GO:0008234">
    <property type="term" value="F:cysteine-type peptidase activity"/>
    <property type="evidence" value="ECO:0007669"/>
    <property type="project" value="InterPro"/>
</dbReference>
<accession>A0AA38K7L7</accession>
<evidence type="ECO:0000313" key="7">
    <source>
        <dbReference type="Proteomes" id="UP001163798"/>
    </source>
</evidence>
<keyword evidence="3" id="KW-0378">Hydrolase</keyword>
<dbReference type="GO" id="GO:0006508">
    <property type="term" value="P:proteolysis"/>
    <property type="evidence" value="ECO:0007669"/>
    <property type="project" value="UniProtKB-KW"/>
</dbReference>
<proteinExistence type="inferred from homology"/>
<keyword evidence="2" id="KW-0645">Protease</keyword>
<reference evidence="6" key="1">
    <citation type="submission" date="2022-08" db="EMBL/GenBank/DDBJ databases">
        <authorList>
            <consortium name="DOE Joint Genome Institute"/>
            <person name="Min B."/>
            <person name="Riley R."/>
            <person name="Sierra-Patev S."/>
            <person name="Naranjo-Ortiz M."/>
            <person name="Looney B."/>
            <person name="Konkel Z."/>
            <person name="Slot J.C."/>
            <person name="Sakamoto Y."/>
            <person name="Steenwyk J.L."/>
            <person name="Rokas A."/>
            <person name="Carro J."/>
            <person name="Camarero S."/>
            <person name="Ferreira P."/>
            <person name="Molpeceres G."/>
            <person name="Ruiz-Duenas F.J."/>
            <person name="Serrano A."/>
            <person name="Henrissat B."/>
            <person name="Drula E."/>
            <person name="Hughes K.W."/>
            <person name="Mata J.L."/>
            <person name="Ishikawa N.K."/>
            <person name="Vargas-Isla R."/>
            <person name="Ushijima S."/>
            <person name="Smith C.A."/>
            <person name="Ahrendt S."/>
            <person name="Andreopoulos W."/>
            <person name="He G."/>
            <person name="Labutti K."/>
            <person name="Lipzen A."/>
            <person name="Ng V."/>
            <person name="Sandor L."/>
            <person name="Barry K."/>
            <person name="Martinez A.T."/>
            <person name="Xiao Y."/>
            <person name="Gibbons J.G."/>
            <person name="Terashima K."/>
            <person name="Hibbett D.S."/>
            <person name="Grigoriev I.V."/>
        </authorList>
    </citation>
    <scope>NUCLEOTIDE SEQUENCE</scope>
    <source>
        <strain evidence="6">TFB10291</strain>
    </source>
</reference>
<dbReference type="PROSITE" id="PS50600">
    <property type="entry name" value="ULP_PROTEASE"/>
    <property type="match status" value="1"/>
</dbReference>
<evidence type="ECO:0000256" key="3">
    <source>
        <dbReference type="ARBA" id="ARBA00022801"/>
    </source>
</evidence>
<dbReference type="Proteomes" id="UP001163798">
    <property type="component" value="Unassembled WGS sequence"/>
</dbReference>
<dbReference type="InterPro" id="IPR003653">
    <property type="entry name" value="Peptidase_C48_C"/>
</dbReference>
<comment type="caution">
    <text evidence="6">The sequence shown here is derived from an EMBL/GenBank/DDBJ whole genome shotgun (WGS) entry which is preliminary data.</text>
</comment>
<dbReference type="Gene3D" id="3.40.395.10">
    <property type="entry name" value="Adenoviral Proteinase, Chain A"/>
    <property type="match status" value="1"/>
</dbReference>
<evidence type="ECO:0000256" key="1">
    <source>
        <dbReference type="ARBA" id="ARBA00005234"/>
    </source>
</evidence>
<feature type="compositionally biased region" description="Acidic residues" evidence="4">
    <location>
        <begin position="1350"/>
        <end position="1363"/>
    </location>
</feature>
<gene>
    <name evidence="6" type="ORF">GGU10DRAFT_279690</name>
</gene>
<dbReference type="GO" id="GO:0019783">
    <property type="term" value="F:ubiquitin-like protein peptidase activity"/>
    <property type="evidence" value="ECO:0007669"/>
    <property type="project" value="UniProtKB-ARBA"/>
</dbReference>
<evidence type="ECO:0000313" key="6">
    <source>
        <dbReference type="EMBL" id="KAJ3780264.1"/>
    </source>
</evidence>
<dbReference type="EMBL" id="MU793820">
    <property type="protein sequence ID" value="KAJ3780264.1"/>
    <property type="molecule type" value="Genomic_DNA"/>
</dbReference>
<feature type="domain" description="Ubiquitin-like protease family profile" evidence="5">
    <location>
        <begin position="197"/>
        <end position="360"/>
    </location>
</feature>
<sequence>MCSISKILDENDSLDPRIINAWIKKEKKASAQDVPPDVIEYLSRVKTVPLRVAELLPHEGLPVEKFIHISLPTVEGAIVYAKASTWFSQEHDNCRDLSILLLQPIPPKSFVVELLENVDQAVLDGCQSMVNPKYPAQRFPLFAPTFLQHIHVTLEAQSEWRHSLKWIGEQTEEGIGNKISTTLQILQVLPWRVQLDLTFTSTHSTTLTLSRLLSDHWMTSSLIDLMIGQLSDRLARDSDLDSCVVLEPLRFMEYLQHPEKHETRLRHTSFTLKRKDKILCVSHWAKKRHWVAFKIMMKDGTITYEDNPRPKDLLAHLTKWFGVEFSKKFQAPNPGNLLEHGIQNDFYNCGLVAVNAIEHDLWNDGLWTSEKKVHYRVRWFNTLAEVSLGQVLYPMGISSLLNPVARSGGMNISDLLNPETTVDLPLNSGTSSRMEISSLIYPSLKINPTISSKHPRSPESGSFNESSLLQKLTLPNMDSNEESSDFALTDVEGDISDADSVATAQTVDEFYMSFKGPGTSKSAAWARARNQDFVSLENKDYVSSNAKHRARMRKMLIRAKHLDLHAEIITAKSIRHSKCGKKHKLDAPFKISNFWKHVLRHCNGRGNDPGAGTHSISNWFKPVTARSSSGSAESSPAVVHQQKFPKSARIACPGLSHDDHPGIVKVLDRTGALGGGAPSITVLSRRLYGCAYRNLSIGRKRNVKILQCQEWRWEYHHDLGRVFSTSCACTLDPKDSSGPCFQCFTVLHLKHFRTAIAIPKPDLKNYKFLPKEYRNETISIIFARSLGLEALVQADPSKTPALKYTLGVLEGKFLDGKPNEFFGNLLKVMNMIQSKRECGVGMEGFKWSPLITQIAQTVSIISPAAYNALKTFIPLPEVRTLQRQRAALSKFPINIKPRTFELAKAHLDDMHYNGPVALSCDDTKLQPAFRPFHNEDRGGWCILGSTGEPMLIADPEEYQKAVSERKVEKATKLRLWCMTVCCPGVPSYILAAKAIPNSSTVDELFQYSDRIIRGLLEKGVLVCSYSCDGTVVERNVQHRLESSAESTHTHTIFDPRSGHSSIVITIPVIAGQPIALIQDDLHLLKTIRNNAYSGARLLTFPNCVVTFTMIQEIAHENGPLYNRDASSKTDRQDDNGAIRFASPSTVEWLCSEEHYSEEKIGLIAYTFVFGDMVDAFQSRTIPLRECPRMILRAYFFLDIWERYLDIAGYQKSKHFLSHLGTSICEHVFGISRSYDPDFTMYSWHTLMPKIKLMLRNAILSGEQGKNGRARASGYNHSYLDRHGIDIAALSVFPSDVEINEASKMAYEDAVSLFSLLGIAPEELEGSSSLPSISSWFAPCPQDSTTSHAFEDDEPDADESDEPNVDNAVGKPALQSFVDATESITPSTSNEHQRLMGYRYAAVALEINRDMAMCVTPIFRSFLPTNISLVMLYLRRTGLQS</sequence>
<protein>
    <recommendedName>
        <fullName evidence="5">Ubiquitin-like protease family profile domain-containing protein</fullName>
    </recommendedName>
</protein>
<organism evidence="6 7">
    <name type="scientific">Lentinula aff. detonsa</name>
    <dbReference type="NCBI Taxonomy" id="2804958"/>
    <lineage>
        <taxon>Eukaryota</taxon>
        <taxon>Fungi</taxon>
        <taxon>Dikarya</taxon>
        <taxon>Basidiomycota</taxon>
        <taxon>Agaricomycotina</taxon>
        <taxon>Agaricomycetes</taxon>
        <taxon>Agaricomycetidae</taxon>
        <taxon>Agaricales</taxon>
        <taxon>Marasmiineae</taxon>
        <taxon>Omphalotaceae</taxon>
        <taxon>Lentinula</taxon>
    </lineage>
</organism>
<name>A0AA38K7L7_9AGAR</name>
<evidence type="ECO:0000256" key="2">
    <source>
        <dbReference type="ARBA" id="ARBA00022670"/>
    </source>
</evidence>